<dbReference type="GeneID" id="14401666"/>
<keyword evidence="2" id="KW-1185">Reference proteome</keyword>
<accession>L0L362</accession>
<evidence type="ECO:0000313" key="2">
    <source>
        <dbReference type="Proteomes" id="UP000010866"/>
    </source>
</evidence>
<reference evidence="2" key="1">
    <citation type="submission" date="2012-02" db="EMBL/GenBank/DDBJ databases">
        <title>Complete sequence of plasmid of Methanomethylovorans hollandica DSM 15978.</title>
        <authorList>
            <person name="Lucas S."/>
            <person name="Copeland A."/>
            <person name="Lapidus A."/>
            <person name="Glavina del Rio T."/>
            <person name="Dalin E."/>
            <person name="Tice H."/>
            <person name="Bruce D."/>
            <person name="Goodwin L."/>
            <person name="Pitluck S."/>
            <person name="Peters L."/>
            <person name="Mikhailova N."/>
            <person name="Held B."/>
            <person name="Kyrpides N."/>
            <person name="Mavromatis K."/>
            <person name="Ivanova N."/>
            <person name="Brettin T."/>
            <person name="Detter J.C."/>
            <person name="Han C."/>
            <person name="Larimer F."/>
            <person name="Land M."/>
            <person name="Hauser L."/>
            <person name="Markowitz V."/>
            <person name="Cheng J.-F."/>
            <person name="Hugenholtz P."/>
            <person name="Woyke T."/>
            <person name="Wu D."/>
            <person name="Spring S."/>
            <person name="Schroeder M."/>
            <person name="Brambilla E."/>
            <person name="Klenk H.-P."/>
            <person name="Eisen J.A."/>
        </authorList>
    </citation>
    <scope>NUCLEOTIDE SEQUENCE [LARGE SCALE GENOMIC DNA]</scope>
    <source>
        <strain evidence="2">DSM 15978 / NBRC 107637 / DMS1</strain>
        <plasmid evidence="2">Plasmid pMETHO01</plasmid>
    </source>
</reference>
<sequence length="94" mass="10754">MPLKNIIDNDSTEHEIIIKFVQQWNYAQTGLSLKDAIADALNDFSDDIIDPEALSQKNIIQIIINDIPLPLEEVHQFLSEEQNDMLISSARMLF</sequence>
<protein>
    <submittedName>
        <fullName evidence="1">Uncharacterized protein</fullName>
    </submittedName>
</protein>
<proteinExistence type="predicted"/>
<geneLocation type="plasmid" evidence="1 2">
    <name>pMETHO01</name>
</geneLocation>
<dbReference type="HOGENOM" id="CLU_2379413_0_0_2"/>
<dbReference type="EMBL" id="CP003363">
    <property type="protein sequence ID" value="AGB50833.1"/>
    <property type="molecule type" value="Genomic_DNA"/>
</dbReference>
<gene>
    <name evidence="1" type="ordered locus">Metho_2704</name>
</gene>
<dbReference type="RefSeq" id="WP_015313965.1">
    <property type="nucleotide sequence ID" value="NC_019972.1"/>
</dbReference>
<organism evidence="1 2">
    <name type="scientific">Methanomethylovorans hollandica (strain DSM 15978 / NBRC 107637 / DMS1)</name>
    <dbReference type="NCBI Taxonomy" id="867904"/>
    <lineage>
        <taxon>Archaea</taxon>
        <taxon>Methanobacteriati</taxon>
        <taxon>Methanobacteriota</taxon>
        <taxon>Stenosarchaea group</taxon>
        <taxon>Methanomicrobia</taxon>
        <taxon>Methanosarcinales</taxon>
        <taxon>Methanosarcinaceae</taxon>
        <taxon>Methanomethylovorans</taxon>
    </lineage>
</organism>
<dbReference type="Proteomes" id="UP000010866">
    <property type="component" value="Plasmid pMETHO01"/>
</dbReference>
<keyword evidence="1" id="KW-0614">Plasmid</keyword>
<evidence type="ECO:0000313" key="1">
    <source>
        <dbReference type="EMBL" id="AGB50833.1"/>
    </source>
</evidence>
<dbReference type="AlphaFoldDB" id="L0L362"/>
<name>L0L362_METHD</name>
<dbReference type="KEGG" id="mhz:Metho_2704"/>